<comment type="caution">
    <text evidence="1">The sequence shown here is derived from an EMBL/GenBank/DDBJ whole genome shotgun (WGS) entry which is preliminary data.</text>
</comment>
<proteinExistence type="predicted"/>
<organism evidence="1 2">
    <name type="scientific">Nitrospirillum amazonense</name>
    <dbReference type="NCBI Taxonomy" id="28077"/>
    <lineage>
        <taxon>Bacteria</taxon>
        <taxon>Pseudomonadati</taxon>
        <taxon>Pseudomonadota</taxon>
        <taxon>Alphaproteobacteria</taxon>
        <taxon>Rhodospirillales</taxon>
        <taxon>Azospirillaceae</taxon>
        <taxon>Nitrospirillum</taxon>
    </lineage>
</organism>
<evidence type="ECO:0000313" key="1">
    <source>
        <dbReference type="EMBL" id="TWB52887.1"/>
    </source>
</evidence>
<gene>
    <name evidence="1" type="ORF">FBZ92_11616</name>
</gene>
<dbReference type="AlphaFoldDB" id="A0A560I1U5"/>
<dbReference type="EMBL" id="VITT01000016">
    <property type="protein sequence ID" value="TWB52887.1"/>
    <property type="molecule type" value="Genomic_DNA"/>
</dbReference>
<sequence length="38" mass="3874">MSCHFAPRGSSAKTSIAAASAQPLTLAARLLFTGGRRA</sequence>
<name>A0A560I1U5_9PROT</name>
<reference evidence="1 2" key="1">
    <citation type="submission" date="2019-06" db="EMBL/GenBank/DDBJ databases">
        <title>Genomic Encyclopedia of Type Strains, Phase IV (KMG-V): Genome sequencing to study the core and pangenomes of soil and plant-associated prokaryotes.</title>
        <authorList>
            <person name="Whitman W."/>
        </authorList>
    </citation>
    <scope>NUCLEOTIDE SEQUENCE [LARGE SCALE GENOMIC DNA]</scope>
    <source>
        <strain evidence="1 2">BR 11140</strain>
    </source>
</reference>
<dbReference type="Proteomes" id="UP000318050">
    <property type="component" value="Unassembled WGS sequence"/>
</dbReference>
<protein>
    <submittedName>
        <fullName evidence="1">Uncharacterized protein</fullName>
    </submittedName>
</protein>
<accession>A0A560I1U5</accession>
<evidence type="ECO:0000313" key="2">
    <source>
        <dbReference type="Proteomes" id="UP000318050"/>
    </source>
</evidence>